<sequence>MIQIRPADPDDEAALSRIYNEARRAQFHWMDVATIREGDFKRDSEDEEVFVEDRDGEVLGLIAIWVPDSFVHHLFVAPEHQGQGTGSRLLEFAQRRYAWPLHLKCVEANERALAFYKQRGGVVLERGFHEEVPFLLMEMPLLDAEA</sequence>
<dbReference type="InterPro" id="IPR050832">
    <property type="entry name" value="Bact_Acetyltransf"/>
</dbReference>
<dbReference type="Proteomes" id="UP000321577">
    <property type="component" value="Unassembled WGS sequence"/>
</dbReference>
<proteinExistence type="predicted"/>
<dbReference type="RefSeq" id="WP_146852907.1">
    <property type="nucleotide sequence ID" value="NZ_BKAG01000034.1"/>
</dbReference>
<comment type="caution">
    <text evidence="4">The sequence shown here is derived from an EMBL/GenBank/DDBJ whole genome shotgun (WGS) entry which is preliminary data.</text>
</comment>
<evidence type="ECO:0000313" key="4">
    <source>
        <dbReference type="EMBL" id="GEP44701.1"/>
    </source>
</evidence>
<gene>
    <name evidence="4" type="ORF">BGE01nite_39920</name>
</gene>
<evidence type="ECO:0000259" key="3">
    <source>
        <dbReference type="PROSITE" id="PS51186"/>
    </source>
</evidence>
<feature type="domain" description="N-acetyltransferase" evidence="3">
    <location>
        <begin position="2"/>
        <end position="146"/>
    </location>
</feature>
<dbReference type="AlphaFoldDB" id="A0A512ME78"/>
<protein>
    <recommendedName>
        <fullName evidence="3">N-acetyltransferase domain-containing protein</fullName>
    </recommendedName>
</protein>
<dbReference type="OrthoDB" id="9788755at2"/>
<keyword evidence="5" id="KW-1185">Reference proteome</keyword>
<accession>A0A512ME78</accession>
<dbReference type="PANTHER" id="PTHR43877:SF2">
    <property type="entry name" value="AMINOALKYLPHOSPHONATE N-ACETYLTRANSFERASE-RELATED"/>
    <property type="match status" value="1"/>
</dbReference>
<dbReference type="InterPro" id="IPR000182">
    <property type="entry name" value="GNAT_dom"/>
</dbReference>
<dbReference type="InterPro" id="IPR016181">
    <property type="entry name" value="Acyl_CoA_acyltransferase"/>
</dbReference>
<dbReference type="Gene3D" id="3.40.630.30">
    <property type="match status" value="1"/>
</dbReference>
<name>A0A512ME78_9BACT</name>
<dbReference type="PROSITE" id="PS51186">
    <property type="entry name" value="GNAT"/>
    <property type="match status" value="1"/>
</dbReference>
<dbReference type="PANTHER" id="PTHR43877">
    <property type="entry name" value="AMINOALKYLPHOSPHONATE N-ACETYLTRANSFERASE-RELATED-RELATED"/>
    <property type="match status" value="1"/>
</dbReference>
<dbReference type="EMBL" id="BKAG01000034">
    <property type="protein sequence ID" value="GEP44701.1"/>
    <property type="molecule type" value="Genomic_DNA"/>
</dbReference>
<evidence type="ECO:0000256" key="2">
    <source>
        <dbReference type="ARBA" id="ARBA00023315"/>
    </source>
</evidence>
<dbReference type="Pfam" id="PF00583">
    <property type="entry name" value="Acetyltransf_1"/>
    <property type="match status" value="1"/>
</dbReference>
<keyword evidence="2" id="KW-0012">Acyltransferase</keyword>
<evidence type="ECO:0000256" key="1">
    <source>
        <dbReference type="ARBA" id="ARBA00022679"/>
    </source>
</evidence>
<evidence type="ECO:0000313" key="5">
    <source>
        <dbReference type="Proteomes" id="UP000321577"/>
    </source>
</evidence>
<dbReference type="GO" id="GO:0016747">
    <property type="term" value="F:acyltransferase activity, transferring groups other than amino-acyl groups"/>
    <property type="evidence" value="ECO:0007669"/>
    <property type="project" value="InterPro"/>
</dbReference>
<dbReference type="SUPFAM" id="SSF55729">
    <property type="entry name" value="Acyl-CoA N-acyltransferases (Nat)"/>
    <property type="match status" value="1"/>
</dbReference>
<reference evidence="4 5" key="1">
    <citation type="submission" date="2019-07" db="EMBL/GenBank/DDBJ databases">
        <title>Whole genome shotgun sequence of Brevifollis gellanilyticus NBRC 108608.</title>
        <authorList>
            <person name="Hosoyama A."/>
            <person name="Uohara A."/>
            <person name="Ohji S."/>
            <person name="Ichikawa N."/>
        </authorList>
    </citation>
    <scope>NUCLEOTIDE SEQUENCE [LARGE SCALE GENOMIC DNA]</scope>
    <source>
        <strain evidence="4 5">NBRC 108608</strain>
    </source>
</reference>
<keyword evidence="1" id="KW-0808">Transferase</keyword>
<organism evidence="4 5">
    <name type="scientific">Brevifollis gellanilyticus</name>
    <dbReference type="NCBI Taxonomy" id="748831"/>
    <lineage>
        <taxon>Bacteria</taxon>
        <taxon>Pseudomonadati</taxon>
        <taxon>Verrucomicrobiota</taxon>
        <taxon>Verrucomicrobiia</taxon>
        <taxon>Verrucomicrobiales</taxon>
        <taxon>Verrucomicrobiaceae</taxon>
    </lineage>
</organism>
<dbReference type="CDD" id="cd04301">
    <property type="entry name" value="NAT_SF"/>
    <property type="match status" value="1"/>
</dbReference>